<dbReference type="InterPro" id="IPR031158">
    <property type="entry name" value="GH10_AS"/>
</dbReference>
<keyword evidence="1 6" id="KW-0378">Hydrolase</keyword>
<dbReference type="PRINTS" id="PR00134">
    <property type="entry name" value="GLHYDRLASE10"/>
</dbReference>
<evidence type="ECO:0000256" key="4">
    <source>
        <dbReference type="ARBA" id="ARBA00023326"/>
    </source>
</evidence>
<dbReference type="InterPro" id="IPR017853">
    <property type="entry name" value="GH"/>
</dbReference>
<keyword evidence="2 6" id="KW-0119">Carbohydrate metabolism</keyword>
<dbReference type="PANTHER" id="PTHR31490">
    <property type="entry name" value="GLYCOSYL HYDROLASE"/>
    <property type="match status" value="1"/>
</dbReference>
<dbReference type="Proteomes" id="UP001597546">
    <property type="component" value="Unassembled WGS sequence"/>
</dbReference>
<evidence type="ECO:0000256" key="2">
    <source>
        <dbReference type="ARBA" id="ARBA00023277"/>
    </source>
</evidence>
<dbReference type="InterPro" id="IPR044846">
    <property type="entry name" value="GH10"/>
</dbReference>
<accession>A0ABW5TUX7</accession>
<feature type="compositionally biased region" description="Pro residues" evidence="7">
    <location>
        <begin position="142"/>
        <end position="152"/>
    </location>
</feature>
<comment type="catalytic activity">
    <reaction evidence="6">
        <text>Endohydrolysis of (1-&gt;4)-beta-D-xylosidic linkages in xylans.</text>
        <dbReference type="EC" id="3.2.1.8"/>
    </reaction>
</comment>
<dbReference type="EC" id="3.2.1.8" evidence="6"/>
<evidence type="ECO:0000256" key="7">
    <source>
        <dbReference type="SAM" id="MobiDB-lite"/>
    </source>
</evidence>
<dbReference type="Gene3D" id="3.20.20.80">
    <property type="entry name" value="Glycosidases"/>
    <property type="match status" value="1"/>
</dbReference>
<organism evidence="10 11">
    <name type="scientific">Pedobacter alpinus</name>
    <dbReference type="NCBI Taxonomy" id="1590643"/>
    <lineage>
        <taxon>Bacteria</taxon>
        <taxon>Pseudomonadati</taxon>
        <taxon>Bacteroidota</taxon>
        <taxon>Sphingobacteriia</taxon>
        <taxon>Sphingobacteriales</taxon>
        <taxon>Sphingobacteriaceae</taxon>
        <taxon>Pedobacter</taxon>
    </lineage>
</organism>
<dbReference type="PANTHER" id="PTHR31490:SF90">
    <property type="entry name" value="ENDO-1,4-BETA-XYLANASE A"/>
    <property type="match status" value="1"/>
</dbReference>
<evidence type="ECO:0000256" key="6">
    <source>
        <dbReference type="RuleBase" id="RU361174"/>
    </source>
</evidence>
<evidence type="ECO:0000256" key="5">
    <source>
        <dbReference type="PROSITE-ProRule" id="PRU10061"/>
    </source>
</evidence>
<feature type="signal peptide" evidence="8">
    <location>
        <begin position="1"/>
        <end position="22"/>
    </location>
</feature>
<keyword evidence="4 6" id="KW-0624">Polysaccharide degradation</keyword>
<feature type="region of interest" description="Disordered" evidence="7">
    <location>
        <begin position="134"/>
        <end position="176"/>
    </location>
</feature>
<dbReference type="Pfam" id="PF00331">
    <property type="entry name" value="Glyco_hydro_10"/>
    <property type="match status" value="2"/>
</dbReference>
<feature type="active site" description="Nucleophile" evidence="5">
    <location>
        <position position="323"/>
    </location>
</feature>
<sequence length="414" mass="45794">MIKNKLITSFLFIGVLATSGFAQESNNSLSKMTLKEAFAGKFLIGCADDLRINNEAYQSSIKTQYDIVTPENSMKPQSVHPTEGKYNFVSTDAMVDWCEKNGLQVWGHTLAWHGQTPRWFFQEKSASIGENANVKTSFSNPTIPPPPPPTTPPTTTSNPPRSNWGGNRGGVDTSPQASKEVVLERLKNHIMTVAGRYKGRLVGWDVFNESIADGGDGKTENLRTFSWYKAVGPEVITMAFKWAHEADPKAQLYYNDYNIEQGAVENKGKHASSMLLLKRLIAEGAPISGVGIQGHWHLNTNLADVEKAIENYASLGLKVSITELDVTATGDNSGAMGVNQGDRKIPAENYQKQADVYKKLFEIFMRHSDVIDRVTFWGLSDTRSWRRGQDALLFDGDLNPKPAYKAVIEASVTK</sequence>
<name>A0ABW5TUX7_9SPHI</name>
<evidence type="ECO:0000313" key="11">
    <source>
        <dbReference type="Proteomes" id="UP001597546"/>
    </source>
</evidence>
<comment type="caution">
    <text evidence="10">The sequence shown here is derived from an EMBL/GenBank/DDBJ whole genome shotgun (WGS) entry which is preliminary data.</text>
</comment>
<feature type="domain" description="GH10" evidence="9">
    <location>
        <begin position="28"/>
        <end position="410"/>
    </location>
</feature>
<evidence type="ECO:0000256" key="3">
    <source>
        <dbReference type="ARBA" id="ARBA00023295"/>
    </source>
</evidence>
<dbReference type="EMBL" id="JBHULV010000051">
    <property type="protein sequence ID" value="MFD2733075.1"/>
    <property type="molecule type" value="Genomic_DNA"/>
</dbReference>
<dbReference type="PROSITE" id="PS51760">
    <property type="entry name" value="GH10_2"/>
    <property type="match status" value="1"/>
</dbReference>
<dbReference type="InterPro" id="IPR001000">
    <property type="entry name" value="GH10_dom"/>
</dbReference>
<dbReference type="RefSeq" id="WP_379041543.1">
    <property type="nucleotide sequence ID" value="NZ_JBHSKW010000016.1"/>
</dbReference>
<evidence type="ECO:0000256" key="1">
    <source>
        <dbReference type="ARBA" id="ARBA00022801"/>
    </source>
</evidence>
<dbReference type="SMART" id="SM00633">
    <property type="entry name" value="Glyco_10"/>
    <property type="match status" value="1"/>
</dbReference>
<gene>
    <name evidence="10" type="ORF">ACFSSE_15305</name>
</gene>
<evidence type="ECO:0000313" key="10">
    <source>
        <dbReference type="EMBL" id="MFD2733075.1"/>
    </source>
</evidence>
<reference evidence="11" key="1">
    <citation type="journal article" date="2019" name="Int. J. Syst. Evol. Microbiol.">
        <title>The Global Catalogue of Microorganisms (GCM) 10K type strain sequencing project: providing services to taxonomists for standard genome sequencing and annotation.</title>
        <authorList>
            <consortium name="The Broad Institute Genomics Platform"/>
            <consortium name="The Broad Institute Genome Sequencing Center for Infectious Disease"/>
            <person name="Wu L."/>
            <person name="Ma J."/>
        </authorList>
    </citation>
    <scope>NUCLEOTIDE SEQUENCE [LARGE SCALE GENOMIC DNA]</scope>
    <source>
        <strain evidence="11">KCTC 42456</strain>
    </source>
</reference>
<protein>
    <recommendedName>
        <fullName evidence="6">Beta-xylanase</fullName>
        <ecNumber evidence="6">3.2.1.8</ecNumber>
    </recommendedName>
</protein>
<keyword evidence="3 6" id="KW-0326">Glycosidase</keyword>
<proteinExistence type="inferred from homology"/>
<evidence type="ECO:0000256" key="8">
    <source>
        <dbReference type="SAM" id="SignalP"/>
    </source>
</evidence>
<evidence type="ECO:0000259" key="9">
    <source>
        <dbReference type="PROSITE" id="PS51760"/>
    </source>
</evidence>
<comment type="similarity">
    <text evidence="6">Belongs to the glycosyl hydrolase 10 (cellulase F) family.</text>
</comment>
<dbReference type="SUPFAM" id="SSF51445">
    <property type="entry name" value="(Trans)glycosidases"/>
    <property type="match status" value="1"/>
</dbReference>
<feature type="chain" id="PRO_5045419595" description="Beta-xylanase" evidence="8">
    <location>
        <begin position="23"/>
        <end position="414"/>
    </location>
</feature>
<dbReference type="PROSITE" id="PS00591">
    <property type="entry name" value="GH10_1"/>
    <property type="match status" value="1"/>
</dbReference>
<keyword evidence="8" id="KW-0732">Signal</keyword>
<keyword evidence="11" id="KW-1185">Reference proteome</keyword>